<evidence type="ECO:0000313" key="3">
    <source>
        <dbReference type="Proteomes" id="UP000681075"/>
    </source>
</evidence>
<dbReference type="InterPro" id="IPR003111">
    <property type="entry name" value="Lon_prtase_N"/>
</dbReference>
<feature type="domain" description="Lon N-terminal" evidence="1">
    <location>
        <begin position="17"/>
        <end position="214"/>
    </location>
</feature>
<dbReference type="PANTHER" id="PTHR46732:SF8">
    <property type="entry name" value="ATP-DEPENDENT PROTEASE LA (LON) DOMAIN PROTEIN"/>
    <property type="match status" value="1"/>
</dbReference>
<keyword evidence="3" id="KW-1185">Reference proteome</keyword>
<evidence type="ECO:0000259" key="1">
    <source>
        <dbReference type="PROSITE" id="PS51787"/>
    </source>
</evidence>
<organism evidence="2 3">
    <name type="scientific">Roseiterribacter gracilis</name>
    <dbReference type="NCBI Taxonomy" id="2812848"/>
    <lineage>
        <taxon>Bacteria</taxon>
        <taxon>Pseudomonadati</taxon>
        <taxon>Pseudomonadota</taxon>
        <taxon>Alphaproteobacteria</taxon>
        <taxon>Rhodospirillales</taxon>
        <taxon>Roseiterribacteraceae</taxon>
        <taxon>Roseiterribacter</taxon>
    </lineage>
</organism>
<dbReference type="PANTHER" id="PTHR46732">
    <property type="entry name" value="ATP-DEPENDENT PROTEASE LA (LON) DOMAIN PROTEIN"/>
    <property type="match status" value="1"/>
</dbReference>
<dbReference type="AlphaFoldDB" id="A0A8S8XH95"/>
<proteinExistence type="predicted"/>
<keyword evidence="2" id="KW-0645">Protease</keyword>
<dbReference type="Gene3D" id="2.30.130.40">
    <property type="entry name" value="LON domain-like"/>
    <property type="match status" value="1"/>
</dbReference>
<dbReference type="EMBL" id="BOPV01000001">
    <property type="protein sequence ID" value="GIL40545.1"/>
    <property type="molecule type" value="Genomic_DNA"/>
</dbReference>
<comment type="caution">
    <text evidence="2">The sequence shown here is derived from an EMBL/GenBank/DDBJ whole genome shotgun (WGS) entry which is preliminary data.</text>
</comment>
<protein>
    <submittedName>
        <fullName evidence="2">ATP-dependent protease</fullName>
    </submittedName>
</protein>
<dbReference type="SMART" id="SM00464">
    <property type="entry name" value="LON"/>
    <property type="match status" value="1"/>
</dbReference>
<dbReference type="GO" id="GO:0006508">
    <property type="term" value="P:proteolysis"/>
    <property type="evidence" value="ECO:0007669"/>
    <property type="project" value="UniProtKB-KW"/>
</dbReference>
<dbReference type="Proteomes" id="UP000681075">
    <property type="component" value="Unassembled WGS sequence"/>
</dbReference>
<sequence length="225" mass="24835">MSRSAFDPPFEQLPTTLPIFPLAGVLLLPRGKLPLNIFEPRYLAMFDDAIRGDRLVGMIQPCDEGCAHRAKSGNGEPIFPVGCAGRITSFNETEDGRYLVTLTGLARFHVKDELAMVKGYRRVNVDWSAFQADYQQAGVAPIDRSRLLELLQAYFRQQGLSANWDAIESAPDEKLVTSLAMICPFASSEKQALLEATCLKDRAKVMMALLEIAVATPMDGDDPCH</sequence>
<reference evidence="2" key="1">
    <citation type="submission" date="2021-02" db="EMBL/GenBank/DDBJ databases">
        <title>Genome sequence of Rhodospirillales sp. strain TMPK1 isolated from soil.</title>
        <authorList>
            <person name="Nakai R."/>
            <person name="Kusada H."/>
            <person name="Tamaki H."/>
        </authorList>
    </citation>
    <scope>NUCLEOTIDE SEQUENCE</scope>
    <source>
        <strain evidence="2">TMPK1</strain>
    </source>
</reference>
<keyword evidence="2" id="KW-0378">Hydrolase</keyword>
<accession>A0A8S8XH95</accession>
<dbReference type="Pfam" id="PF02190">
    <property type="entry name" value="LON_substr_bdg"/>
    <property type="match status" value="1"/>
</dbReference>
<dbReference type="RefSeq" id="WP_420243653.1">
    <property type="nucleotide sequence ID" value="NZ_BOPV01000001.1"/>
</dbReference>
<gene>
    <name evidence="2" type="ORF">TMPK1_27820</name>
</gene>
<dbReference type="InterPro" id="IPR015947">
    <property type="entry name" value="PUA-like_sf"/>
</dbReference>
<dbReference type="PROSITE" id="PS51787">
    <property type="entry name" value="LON_N"/>
    <property type="match status" value="1"/>
</dbReference>
<dbReference type="InterPro" id="IPR046336">
    <property type="entry name" value="Lon_prtase_N_sf"/>
</dbReference>
<dbReference type="SUPFAM" id="SSF88697">
    <property type="entry name" value="PUA domain-like"/>
    <property type="match status" value="1"/>
</dbReference>
<name>A0A8S8XH95_9PROT</name>
<evidence type="ECO:0000313" key="2">
    <source>
        <dbReference type="EMBL" id="GIL40545.1"/>
    </source>
</evidence>
<dbReference type="GO" id="GO:0008233">
    <property type="term" value="F:peptidase activity"/>
    <property type="evidence" value="ECO:0007669"/>
    <property type="project" value="UniProtKB-KW"/>
</dbReference>